<name>A0A9P6GBH4_9PLEO</name>
<proteinExistence type="predicted"/>
<dbReference type="GO" id="GO:0005737">
    <property type="term" value="C:cytoplasm"/>
    <property type="evidence" value="ECO:0007669"/>
    <property type="project" value="TreeGrafter"/>
</dbReference>
<comment type="caution">
    <text evidence="2">The sequence shown here is derived from an EMBL/GenBank/DDBJ whole genome shotgun (WGS) entry which is preliminary data.</text>
</comment>
<gene>
    <name evidence="2" type="ORF">PMIN01_10080</name>
</gene>
<organism evidence="2 3">
    <name type="scientific">Paraphaeosphaeria minitans</name>
    <dbReference type="NCBI Taxonomy" id="565426"/>
    <lineage>
        <taxon>Eukaryota</taxon>
        <taxon>Fungi</taxon>
        <taxon>Dikarya</taxon>
        <taxon>Ascomycota</taxon>
        <taxon>Pezizomycotina</taxon>
        <taxon>Dothideomycetes</taxon>
        <taxon>Pleosporomycetidae</taxon>
        <taxon>Pleosporales</taxon>
        <taxon>Massarineae</taxon>
        <taxon>Didymosphaeriaceae</taxon>
        <taxon>Paraphaeosphaeria</taxon>
    </lineage>
</organism>
<dbReference type="OrthoDB" id="496981at2759"/>
<keyword evidence="3" id="KW-1185">Reference proteome</keyword>
<feature type="compositionally biased region" description="Basic and acidic residues" evidence="1">
    <location>
        <begin position="202"/>
        <end position="216"/>
    </location>
</feature>
<dbReference type="Proteomes" id="UP000756921">
    <property type="component" value="Unassembled WGS sequence"/>
</dbReference>
<dbReference type="Gene3D" id="3.40.50.1240">
    <property type="entry name" value="Phosphoglycerate mutase-like"/>
    <property type="match status" value="1"/>
</dbReference>
<protein>
    <submittedName>
        <fullName evidence="2">Phosphoglycerate mutase</fullName>
    </submittedName>
</protein>
<accession>A0A9P6GBH4</accession>
<dbReference type="Pfam" id="PF00300">
    <property type="entry name" value="His_Phos_1"/>
    <property type="match status" value="1"/>
</dbReference>
<dbReference type="PANTHER" id="PTHR48100:SF54">
    <property type="entry name" value="PHOSPHATASE SPAC5H10.03-RELATED"/>
    <property type="match status" value="1"/>
</dbReference>
<feature type="compositionally biased region" description="Basic and acidic residues" evidence="1">
    <location>
        <begin position="183"/>
        <end position="195"/>
    </location>
</feature>
<dbReference type="AlphaFoldDB" id="A0A9P6GBH4"/>
<dbReference type="CDD" id="cd07067">
    <property type="entry name" value="HP_PGM_like"/>
    <property type="match status" value="1"/>
</dbReference>
<evidence type="ECO:0000313" key="3">
    <source>
        <dbReference type="Proteomes" id="UP000756921"/>
    </source>
</evidence>
<evidence type="ECO:0000313" key="2">
    <source>
        <dbReference type="EMBL" id="KAF9732151.1"/>
    </source>
</evidence>
<dbReference type="PANTHER" id="PTHR48100">
    <property type="entry name" value="BROAD-SPECIFICITY PHOSPHATASE YOR283W-RELATED"/>
    <property type="match status" value="1"/>
</dbReference>
<dbReference type="InterPro" id="IPR029033">
    <property type="entry name" value="His_PPase_superfam"/>
</dbReference>
<reference evidence="2" key="1">
    <citation type="journal article" date="2020" name="Mol. Plant Microbe Interact.">
        <title>Genome Sequence of the Biocontrol Agent Coniothyrium minitans strain Conio (IMI 134523).</title>
        <authorList>
            <person name="Patel D."/>
            <person name="Shittu T.A."/>
            <person name="Baroncelli R."/>
            <person name="Muthumeenakshi S."/>
            <person name="Osborne T.H."/>
            <person name="Janganan T.K."/>
            <person name="Sreenivasaprasad S."/>
        </authorList>
    </citation>
    <scope>NUCLEOTIDE SEQUENCE</scope>
    <source>
        <strain evidence="2">Conio</strain>
    </source>
</reference>
<dbReference type="GO" id="GO:0016791">
    <property type="term" value="F:phosphatase activity"/>
    <property type="evidence" value="ECO:0007669"/>
    <property type="project" value="TreeGrafter"/>
</dbReference>
<dbReference type="InterPro" id="IPR050275">
    <property type="entry name" value="PGM_Phosphatase"/>
</dbReference>
<dbReference type="SMART" id="SM00855">
    <property type="entry name" value="PGAM"/>
    <property type="match status" value="1"/>
</dbReference>
<sequence length="216" mass="24664">MPPTQIHLIRHAQGYHNLMEDHTLPDTLLTPEGERQSIALSHEIPDIFSINRIYASPMRRTIYTALLTFQTMLHFNPDLRIIALPELQETSDFACDTGSSLAQLQREFAGKPVDLSHLFEGWNEGIIAVVAHGGFNHYFTEDWEGSSSCSGTDWKNCEYRTYRFDASFSSAVERAAVVETDDSVRRRFPKGDHQKPTPTQQHDLRIETEESWAADR</sequence>
<dbReference type="InterPro" id="IPR013078">
    <property type="entry name" value="His_Pase_superF_clade-1"/>
</dbReference>
<feature type="region of interest" description="Disordered" evidence="1">
    <location>
        <begin position="183"/>
        <end position="216"/>
    </location>
</feature>
<dbReference type="SUPFAM" id="SSF53254">
    <property type="entry name" value="Phosphoglycerate mutase-like"/>
    <property type="match status" value="1"/>
</dbReference>
<dbReference type="EMBL" id="WJXW01000011">
    <property type="protein sequence ID" value="KAF9732151.1"/>
    <property type="molecule type" value="Genomic_DNA"/>
</dbReference>
<evidence type="ECO:0000256" key="1">
    <source>
        <dbReference type="SAM" id="MobiDB-lite"/>
    </source>
</evidence>